<reference evidence="14" key="1">
    <citation type="journal article" date="2020" name="Ecol. Evol.">
        <title>Genome structure and content of the rice root-knot nematode (Meloidogyne graminicola).</title>
        <authorList>
            <person name="Phan N.T."/>
            <person name="Danchin E.G.J."/>
            <person name="Klopp C."/>
            <person name="Perfus-Barbeoch L."/>
            <person name="Kozlowski D.K."/>
            <person name="Koutsovoulos G.D."/>
            <person name="Lopez-Roques C."/>
            <person name="Bouchez O."/>
            <person name="Zahm M."/>
            <person name="Besnard G."/>
            <person name="Bellafiore S."/>
        </authorList>
    </citation>
    <scope>NUCLEOTIDE SEQUENCE</scope>
    <source>
        <strain evidence="14">VN-18</strain>
    </source>
</reference>
<evidence type="ECO:0000256" key="2">
    <source>
        <dbReference type="ARBA" id="ARBA00004666"/>
    </source>
</evidence>
<comment type="caution">
    <text evidence="14">The sequence shown here is derived from an EMBL/GenBank/DDBJ whole genome shotgun (WGS) entry which is preliminary data.</text>
</comment>
<dbReference type="SUPFAM" id="SSF51182">
    <property type="entry name" value="RmlC-like cupins"/>
    <property type="match status" value="1"/>
</dbReference>
<dbReference type="GO" id="GO:0009298">
    <property type="term" value="P:GDP-mannose biosynthetic process"/>
    <property type="evidence" value="ECO:0007669"/>
    <property type="project" value="InterPro"/>
</dbReference>
<evidence type="ECO:0000256" key="5">
    <source>
        <dbReference type="ARBA" id="ARBA00022723"/>
    </source>
</evidence>
<feature type="binding site" evidence="11">
    <location>
        <position position="257"/>
    </location>
    <ligand>
        <name>Zn(2+)</name>
        <dbReference type="ChEBI" id="CHEBI:29105"/>
    </ligand>
</feature>
<keyword evidence="5 11" id="KW-0479">Metal-binding</keyword>
<accession>A0A8S9ZXJ2</accession>
<evidence type="ECO:0000256" key="3">
    <source>
        <dbReference type="ARBA" id="ARBA00010772"/>
    </source>
</evidence>
<dbReference type="InterPro" id="IPR046458">
    <property type="entry name" value="PMI_typeI_hel"/>
</dbReference>
<feature type="binding site" evidence="11">
    <location>
        <position position="124"/>
    </location>
    <ligand>
        <name>Zn(2+)</name>
        <dbReference type="ChEBI" id="CHEBI:29105"/>
    </ligand>
</feature>
<sequence length="397" mass="44491">MKRLDCKVLHYQWGRKGAESIVAQLRKDLIEEDEHYAELWMGTHTRGPSQVKEGEGRIPLSDYFKDHPEVLGEHEKENSGLQFLFKVLSVGKCLSLQLHPTKEQAQKLHAEDQTNYPDANHKPELTIALTDFEIFCGFRNPDKIIANLRSHEALVELIGVTVLSGFEANKEEDQKKAALKNIFTQICTIPKEEVGTLLTKILTDIFLKEVRSSTDDLIMGLSEHFPEDIGILLAPLFLNYVKLKPGEATFLGPNEPHSYISGDCIECMAQSDNTIRAGLTPKFKNVNLFCENLTYRMGGPPLFEPKRGVEGVDEYLPEVEEFGVHKLNKEASVIQSIAAVSILIVVNGSATIIPNEGNEEKIEKGDVLLLPQQVEAKLNNKCDNFLAFRAFTPPPKK</sequence>
<feature type="active site" evidence="10">
    <location>
        <position position="276"/>
    </location>
</feature>
<dbReference type="Proteomes" id="UP000605970">
    <property type="component" value="Unassembled WGS sequence"/>
</dbReference>
<dbReference type="NCBIfam" id="TIGR00218">
    <property type="entry name" value="manA"/>
    <property type="match status" value="1"/>
</dbReference>
<dbReference type="InterPro" id="IPR046457">
    <property type="entry name" value="PMI_typeI_cat"/>
</dbReference>
<name>A0A8S9ZXJ2_9BILA</name>
<keyword evidence="6 11" id="KW-0862">Zinc</keyword>
<evidence type="ECO:0000313" key="14">
    <source>
        <dbReference type="EMBL" id="KAF7637765.1"/>
    </source>
</evidence>
<comment type="pathway">
    <text evidence="2">Nucleotide-sugar biosynthesis; GDP-alpha-D-mannose biosynthesis; alpha-D-mannose 1-phosphate from D-fructose 6-phosphate: step 1/2.</text>
</comment>
<dbReference type="GO" id="GO:0005829">
    <property type="term" value="C:cytosol"/>
    <property type="evidence" value="ECO:0007669"/>
    <property type="project" value="TreeGrafter"/>
</dbReference>
<dbReference type="InterPro" id="IPR018050">
    <property type="entry name" value="Pmannose_isomerase-type1_CS"/>
</dbReference>
<gene>
    <name evidence="14" type="ORF">Mgra_00002739</name>
</gene>
<dbReference type="Gene3D" id="2.60.120.10">
    <property type="entry name" value="Jelly Rolls"/>
    <property type="match status" value="2"/>
</dbReference>
<evidence type="ECO:0000256" key="11">
    <source>
        <dbReference type="PIRSR" id="PIRSR001480-2"/>
    </source>
</evidence>
<dbReference type="InterPro" id="IPR011051">
    <property type="entry name" value="RmlC_Cupin_sf"/>
</dbReference>
<dbReference type="EC" id="5.3.1.8" evidence="4"/>
<dbReference type="Pfam" id="PF20512">
    <property type="entry name" value="PMI_typeI_hel"/>
    <property type="match status" value="1"/>
</dbReference>
<dbReference type="OrthoDB" id="6605218at2759"/>
<comment type="catalytic activity">
    <reaction evidence="1">
        <text>D-mannose 6-phosphate = D-fructose 6-phosphate</text>
        <dbReference type="Rhea" id="RHEA:12356"/>
        <dbReference type="ChEBI" id="CHEBI:58735"/>
        <dbReference type="ChEBI" id="CHEBI:61527"/>
        <dbReference type="EC" id="5.3.1.8"/>
    </reaction>
</comment>
<keyword evidence="7 14" id="KW-0413">Isomerase</keyword>
<dbReference type="EMBL" id="JABEBT010000017">
    <property type="protein sequence ID" value="KAF7637765.1"/>
    <property type="molecule type" value="Genomic_DNA"/>
</dbReference>
<feature type="domain" description="Phosphomannose isomerase type I helical insertion" evidence="13">
    <location>
        <begin position="170"/>
        <end position="238"/>
    </location>
</feature>
<protein>
    <recommendedName>
        <fullName evidence="4">mannose-6-phosphate isomerase</fullName>
        <ecNumber evidence="4">5.3.1.8</ecNumber>
    </recommendedName>
    <alternativeName>
        <fullName evidence="8">Phosphohexomutase</fullName>
    </alternativeName>
    <alternativeName>
        <fullName evidence="9">Phosphomannose isomerase</fullName>
    </alternativeName>
</protein>
<feature type="binding site" evidence="11">
    <location>
        <position position="97"/>
    </location>
    <ligand>
        <name>Zn(2+)</name>
        <dbReference type="ChEBI" id="CHEBI:29105"/>
    </ligand>
</feature>
<evidence type="ECO:0000256" key="1">
    <source>
        <dbReference type="ARBA" id="ARBA00000757"/>
    </source>
</evidence>
<comment type="similarity">
    <text evidence="3">Belongs to the mannose-6-phosphate isomerase type 1 family.</text>
</comment>
<dbReference type="PANTHER" id="PTHR10309">
    <property type="entry name" value="MANNOSE-6-PHOSPHATE ISOMERASE"/>
    <property type="match status" value="1"/>
</dbReference>
<dbReference type="AlphaFoldDB" id="A0A8S9ZXJ2"/>
<proteinExistence type="inferred from homology"/>
<feature type="binding site" evidence="11">
    <location>
        <position position="99"/>
    </location>
    <ligand>
        <name>Zn(2+)</name>
        <dbReference type="ChEBI" id="CHEBI:29105"/>
    </ligand>
</feature>
<evidence type="ECO:0000256" key="9">
    <source>
        <dbReference type="ARBA" id="ARBA00030762"/>
    </source>
</evidence>
<dbReference type="Gene3D" id="1.10.441.10">
    <property type="entry name" value="Phosphomannose Isomerase, domain 2"/>
    <property type="match status" value="1"/>
</dbReference>
<dbReference type="InterPro" id="IPR016305">
    <property type="entry name" value="Mannose-6-P_Isomerase"/>
</dbReference>
<dbReference type="PRINTS" id="PR00714">
    <property type="entry name" value="MAN6PISMRASE"/>
</dbReference>
<organism evidence="14 15">
    <name type="scientific">Meloidogyne graminicola</name>
    <dbReference type="NCBI Taxonomy" id="189291"/>
    <lineage>
        <taxon>Eukaryota</taxon>
        <taxon>Metazoa</taxon>
        <taxon>Ecdysozoa</taxon>
        <taxon>Nematoda</taxon>
        <taxon>Chromadorea</taxon>
        <taxon>Rhabditida</taxon>
        <taxon>Tylenchina</taxon>
        <taxon>Tylenchomorpha</taxon>
        <taxon>Tylenchoidea</taxon>
        <taxon>Meloidogynidae</taxon>
        <taxon>Meloidogyninae</taxon>
        <taxon>Meloidogyne</taxon>
    </lineage>
</organism>
<keyword evidence="15" id="KW-1185">Reference proteome</keyword>
<feature type="domain" description="Phosphomannose isomerase type I catalytic" evidence="12">
    <location>
        <begin position="2"/>
        <end position="139"/>
    </location>
</feature>
<dbReference type="PROSITE" id="PS00965">
    <property type="entry name" value="PMI_I_1"/>
    <property type="match status" value="1"/>
</dbReference>
<dbReference type="PANTHER" id="PTHR10309:SF0">
    <property type="entry name" value="MANNOSE-6-PHOSPHATE ISOMERASE"/>
    <property type="match status" value="1"/>
</dbReference>
<dbReference type="GO" id="GO:0004476">
    <property type="term" value="F:mannose-6-phosphate isomerase activity"/>
    <property type="evidence" value="ECO:0007669"/>
    <property type="project" value="UniProtKB-EC"/>
</dbReference>
<evidence type="ECO:0000313" key="15">
    <source>
        <dbReference type="Proteomes" id="UP000605970"/>
    </source>
</evidence>
<dbReference type="Pfam" id="PF20511">
    <property type="entry name" value="PMI_typeI_cat"/>
    <property type="match status" value="1"/>
</dbReference>
<comment type="cofactor">
    <cofactor evidence="11">
        <name>Zn(2+)</name>
        <dbReference type="ChEBI" id="CHEBI:29105"/>
    </cofactor>
    <text evidence="11">Binds 1 zinc ion per subunit.</text>
</comment>
<dbReference type="GO" id="GO:0005975">
    <property type="term" value="P:carbohydrate metabolic process"/>
    <property type="evidence" value="ECO:0007669"/>
    <property type="project" value="InterPro"/>
</dbReference>
<dbReference type="PIRSF" id="PIRSF001480">
    <property type="entry name" value="Mannose-6-phosphate_isomerase"/>
    <property type="match status" value="1"/>
</dbReference>
<dbReference type="InterPro" id="IPR014710">
    <property type="entry name" value="RmlC-like_jellyroll"/>
</dbReference>
<evidence type="ECO:0000256" key="10">
    <source>
        <dbReference type="PIRSR" id="PIRSR001480-1"/>
    </source>
</evidence>
<evidence type="ECO:0000259" key="12">
    <source>
        <dbReference type="Pfam" id="PF20511"/>
    </source>
</evidence>
<dbReference type="GO" id="GO:0008270">
    <property type="term" value="F:zinc ion binding"/>
    <property type="evidence" value="ECO:0007669"/>
    <property type="project" value="InterPro"/>
</dbReference>
<evidence type="ECO:0000256" key="8">
    <source>
        <dbReference type="ARBA" id="ARBA00029741"/>
    </source>
</evidence>
<dbReference type="InterPro" id="IPR001250">
    <property type="entry name" value="Man6P_Isoase-1"/>
</dbReference>
<evidence type="ECO:0000256" key="6">
    <source>
        <dbReference type="ARBA" id="ARBA00022833"/>
    </source>
</evidence>
<evidence type="ECO:0000256" key="4">
    <source>
        <dbReference type="ARBA" id="ARBA00011956"/>
    </source>
</evidence>
<evidence type="ECO:0000256" key="7">
    <source>
        <dbReference type="ARBA" id="ARBA00023235"/>
    </source>
</evidence>
<evidence type="ECO:0000259" key="13">
    <source>
        <dbReference type="Pfam" id="PF20512"/>
    </source>
</evidence>
<dbReference type="CDD" id="cd07011">
    <property type="entry name" value="cupin_PMI_type_I_N"/>
    <property type="match status" value="1"/>
</dbReference>